<organism evidence="1 2">
    <name type="scientific">Xenotaenia resolanae</name>
    <dbReference type="NCBI Taxonomy" id="208358"/>
    <lineage>
        <taxon>Eukaryota</taxon>
        <taxon>Metazoa</taxon>
        <taxon>Chordata</taxon>
        <taxon>Craniata</taxon>
        <taxon>Vertebrata</taxon>
        <taxon>Euteleostomi</taxon>
        <taxon>Actinopterygii</taxon>
        <taxon>Neopterygii</taxon>
        <taxon>Teleostei</taxon>
        <taxon>Neoteleostei</taxon>
        <taxon>Acanthomorphata</taxon>
        <taxon>Ovalentaria</taxon>
        <taxon>Atherinomorphae</taxon>
        <taxon>Cyprinodontiformes</taxon>
        <taxon>Goodeidae</taxon>
        <taxon>Xenotaenia</taxon>
    </lineage>
</organism>
<name>A0ABV0WWT3_9TELE</name>
<evidence type="ECO:0000313" key="2">
    <source>
        <dbReference type="Proteomes" id="UP001444071"/>
    </source>
</evidence>
<dbReference type="Proteomes" id="UP001444071">
    <property type="component" value="Unassembled WGS sequence"/>
</dbReference>
<gene>
    <name evidence="1" type="ORF">XENORESO_013733</name>
</gene>
<comment type="caution">
    <text evidence="1">The sequence shown here is derived from an EMBL/GenBank/DDBJ whole genome shotgun (WGS) entry which is preliminary data.</text>
</comment>
<evidence type="ECO:0000313" key="1">
    <source>
        <dbReference type="EMBL" id="MEQ2274090.1"/>
    </source>
</evidence>
<reference evidence="1 2" key="1">
    <citation type="submission" date="2021-06" db="EMBL/GenBank/DDBJ databases">
        <authorList>
            <person name="Palmer J.M."/>
        </authorList>
    </citation>
    <scope>NUCLEOTIDE SEQUENCE [LARGE SCALE GENOMIC DNA]</scope>
    <source>
        <strain evidence="1 2">XR_2019</strain>
        <tissue evidence="1">Muscle</tissue>
    </source>
</reference>
<feature type="non-terminal residue" evidence="1">
    <location>
        <position position="1"/>
    </location>
</feature>
<protein>
    <submittedName>
        <fullName evidence="1">Uncharacterized protein</fullName>
    </submittedName>
</protein>
<accession>A0ABV0WWT3</accession>
<keyword evidence="2" id="KW-1185">Reference proteome</keyword>
<sequence length="83" mass="9359">YNVTKNKNVHVPLVQHFIAHGWEALTATVLQSNPTWSAAQRRRAERIWISRLETTIPGGLNERRLISTNNDVASEASCCTVQM</sequence>
<proteinExistence type="predicted"/>
<dbReference type="EMBL" id="JAHRIM010074363">
    <property type="protein sequence ID" value="MEQ2274090.1"/>
    <property type="molecule type" value="Genomic_DNA"/>
</dbReference>